<keyword evidence="2 4" id="KW-0863">Zinc-finger</keyword>
<feature type="domain" description="A20-type" evidence="6">
    <location>
        <begin position="10"/>
        <end position="44"/>
    </location>
</feature>
<dbReference type="GO" id="GO:0008270">
    <property type="term" value="F:zinc ion binding"/>
    <property type="evidence" value="ECO:0007669"/>
    <property type="project" value="UniProtKB-KW"/>
</dbReference>
<keyword evidence="10" id="KW-1185">Reference proteome</keyword>
<evidence type="ECO:0000259" key="6">
    <source>
        <dbReference type="PROSITE" id="PS51036"/>
    </source>
</evidence>
<dbReference type="InterPro" id="IPR000058">
    <property type="entry name" value="Znf_AN1"/>
</dbReference>
<dbReference type="InterPro" id="IPR002653">
    <property type="entry name" value="Znf_A20"/>
</dbReference>
<evidence type="ECO:0000313" key="10">
    <source>
        <dbReference type="Proteomes" id="UP000663866"/>
    </source>
</evidence>
<dbReference type="PROSITE" id="PS51036">
    <property type="entry name" value="ZF_A20"/>
    <property type="match status" value="1"/>
</dbReference>
<evidence type="ECO:0000256" key="3">
    <source>
        <dbReference type="ARBA" id="ARBA00022833"/>
    </source>
</evidence>
<name>A0A819DI24_9BILA</name>
<dbReference type="InterPro" id="IPR035896">
    <property type="entry name" value="AN1-like_Znf"/>
</dbReference>
<dbReference type="AlphaFoldDB" id="A0A819DI24"/>
<organism evidence="9 10">
    <name type="scientific">Rotaria magnacalcarata</name>
    <dbReference type="NCBI Taxonomy" id="392030"/>
    <lineage>
        <taxon>Eukaryota</taxon>
        <taxon>Metazoa</taxon>
        <taxon>Spiralia</taxon>
        <taxon>Gnathifera</taxon>
        <taxon>Rotifera</taxon>
        <taxon>Eurotatoria</taxon>
        <taxon>Bdelloidea</taxon>
        <taxon>Philodinida</taxon>
        <taxon>Philodinidae</taxon>
        <taxon>Rotaria</taxon>
    </lineage>
</organism>
<evidence type="ECO:0000256" key="4">
    <source>
        <dbReference type="PROSITE-ProRule" id="PRU00449"/>
    </source>
</evidence>
<evidence type="ECO:0000256" key="5">
    <source>
        <dbReference type="SAM" id="MobiDB-lite"/>
    </source>
</evidence>
<feature type="domain" description="AN1-type" evidence="7">
    <location>
        <begin position="92"/>
        <end position="138"/>
    </location>
</feature>
<evidence type="ECO:0000313" key="8">
    <source>
        <dbReference type="EMBL" id="CAF3823789.1"/>
    </source>
</evidence>
<evidence type="ECO:0000256" key="1">
    <source>
        <dbReference type="ARBA" id="ARBA00022723"/>
    </source>
</evidence>
<accession>A0A819DI24</accession>
<dbReference type="EMBL" id="CAJOBF010000477">
    <property type="protein sequence ID" value="CAF3823789.1"/>
    <property type="molecule type" value="Genomic_DNA"/>
</dbReference>
<dbReference type="Gene3D" id="4.10.1110.10">
    <property type="entry name" value="AN1-like Zinc finger"/>
    <property type="match status" value="1"/>
</dbReference>
<keyword evidence="1" id="KW-0479">Metal-binding</keyword>
<sequence>MTSTTDVTTNIVPQLCKNNCSFFGNTSFDGFCSQCYTEQKKKIKEQQQQQQDSYTEMKDEGEIVIEPTVSISSPIENLSLSSQSKSITKNYASKKARCPNCKKSMGILQYPCVCGGHFCSNCRYSNEHKCPIDYKTIERKLLAKTNPQVIADRVHNRQSISNEIKMSSATTEHSPPPATETIQTNIEQSTDELPNLVDGRDKPLVIILAVTLPTLAFIEHSSRLQAIVVNLSSSSIQTEYPEKKTRTSHRQFSPPRTETIVYNRLSTPSSPVFINSFNRLQSSNEGETNEAFDEYLIKNEQQPVLRSILQQSSTNGQHISSLQTDFPVKLQAPVRTITSTLVEAIATHRISLFLDETNASSSLETTTTNNHNDRHSGASSSCSNNSQTVLLFSQRTEL</sequence>
<gene>
    <name evidence="9" type="ORF">OVN521_LOCUS6066</name>
    <name evidence="8" type="ORF">UXM345_LOCUS6159</name>
</gene>
<dbReference type="EMBL" id="CAJOBG010000623">
    <property type="protein sequence ID" value="CAF3837861.1"/>
    <property type="molecule type" value="Genomic_DNA"/>
</dbReference>
<dbReference type="SUPFAM" id="SSF118310">
    <property type="entry name" value="AN1-like Zinc finger"/>
    <property type="match status" value="1"/>
</dbReference>
<dbReference type="Pfam" id="PF01754">
    <property type="entry name" value="zf-A20"/>
    <property type="match status" value="1"/>
</dbReference>
<dbReference type="SUPFAM" id="SSF57716">
    <property type="entry name" value="Glucocorticoid receptor-like (DNA-binding domain)"/>
    <property type="match status" value="1"/>
</dbReference>
<dbReference type="Proteomes" id="UP000663842">
    <property type="component" value="Unassembled WGS sequence"/>
</dbReference>
<protein>
    <submittedName>
        <fullName evidence="9">Uncharacterized protein</fullName>
    </submittedName>
</protein>
<reference evidence="9" key="1">
    <citation type="submission" date="2021-02" db="EMBL/GenBank/DDBJ databases">
        <authorList>
            <person name="Nowell W R."/>
        </authorList>
    </citation>
    <scope>NUCLEOTIDE SEQUENCE</scope>
</reference>
<proteinExistence type="predicted"/>
<dbReference type="GO" id="GO:0003677">
    <property type="term" value="F:DNA binding"/>
    <property type="evidence" value="ECO:0007669"/>
    <property type="project" value="InterPro"/>
</dbReference>
<dbReference type="PROSITE" id="PS51039">
    <property type="entry name" value="ZF_AN1"/>
    <property type="match status" value="1"/>
</dbReference>
<dbReference type="Proteomes" id="UP000663866">
    <property type="component" value="Unassembled WGS sequence"/>
</dbReference>
<feature type="region of interest" description="Disordered" evidence="5">
    <location>
        <begin position="363"/>
        <end position="384"/>
    </location>
</feature>
<keyword evidence="3" id="KW-0862">Zinc</keyword>
<evidence type="ECO:0000256" key="2">
    <source>
        <dbReference type="ARBA" id="ARBA00022771"/>
    </source>
</evidence>
<dbReference type="SMART" id="SM00259">
    <property type="entry name" value="ZnF_A20"/>
    <property type="match status" value="1"/>
</dbReference>
<comment type="caution">
    <text evidence="9">The sequence shown here is derived from an EMBL/GenBank/DDBJ whole genome shotgun (WGS) entry which is preliminary data.</text>
</comment>
<dbReference type="Gene3D" id="1.20.5.4770">
    <property type="match status" value="1"/>
</dbReference>
<evidence type="ECO:0000259" key="7">
    <source>
        <dbReference type="PROSITE" id="PS51039"/>
    </source>
</evidence>
<dbReference type="InterPro" id="IPR050652">
    <property type="entry name" value="AN1_A20_ZnFinger"/>
</dbReference>
<evidence type="ECO:0000313" key="9">
    <source>
        <dbReference type="EMBL" id="CAF3837861.1"/>
    </source>
</evidence>
<dbReference type="PANTHER" id="PTHR10634">
    <property type="entry name" value="AN1-TYPE ZINC FINGER PROTEIN"/>
    <property type="match status" value="1"/>
</dbReference>
<dbReference type="SMART" id="SM00154">
    <property type="entry name" value="ZnF_AN1"/>
    <property type="match status" value="1"/>
</dbReference>